<evidence type="ECO:0000256" key="1">
    <source>
        <dbReference type="ARBA" id="ARBA00006525"/>
    </source>
</evidence>
<dbReference type="Pfam" id="PF02481">
    <property type="entry name" value="DNA_processg_A"/>
    <property type="match status" value="1"/>
</dbReference>
<dbReference type="eggNOG" id="COG0758">
    <property type="taxonomic scope" value="Bacteria"/>
</dbReference>
<dbReference type="InterPro" id="IPR003488">
    <property type="entry name" value="DprA"/>
</dbReference>
<dbReference type="PANTHER" id="PTHR43022">
    <property type="entry name" value="PROTEIN SMF"/>
    <property type="match status" value="1"/>
</dbReference>
<name>A0A098BKD4_9NOCA</name>
<dbReference type="NCBIfam" id="TIGR00732">
    <property type="entry name" value="dprA"/>
    <property type="match status" value="1"/>
</dbReference>
<organism evidence="5 6">
    <name type="scientific">Rhodococcus ruber</name>
    <dbReference type="NCBI Taxonomy" id="1830"/>
    <lineage>
        <taxon>Bacteria</taxon>
        <taxon>Bacillati</taxon>
        <taxon>Actinomycetota</taxon>
        <taxon>Actinomycetes</taxon>
        <taxon>Mycobacteriales</taxon>
        <taxon>Nocardiaceae</taxon>
        <taxon>Rhodococcus</taxon>
    </lineage>
</organism>
<feature type="compositionally biased region" description="Gly residues" evidence="2">
    <location>
        <begin position="139"/>
        <end position="152"/>
    </location>
</feature>
<dbReference type="PANTHER" id="PTHR43022:SF1">
    <property type="entry name" value="PROTEIN SMF"/>
    <property type="match status" value="1"/>
</dbReference>
<proteinExistence type="inferred from homology"/>
<evidence type="ECO:0000256" key="2">
    <source>
        <dbReference type="SAM" id="MobiDB-lite"/>
    </source>
</evidence>
<dbReference type="Gene3D" id="3.40.50.450">
    <property type="match status" value="1"/>
</dbReference>
<reference evidence="5 6" key="1">
    <citation type="journal article" date="2014" name="Genome Announc.">
        <title>Draft Genome Sequence of Propane- and Butane-Oxidizing Actinobacterium Rhodococcus ruber IEGM 231.</title>
        <authorList>
            <person name="Ivshina I.B."/>
            <person name="Kuyukina M.S."/>
            <person name="Krivoruchko A.V."/>
            <person name="Barbe V."/>
            <person name="Fischer C."/>
        </authorList>
    </citation>
    <scope>NUCLEOTIDE SEQUENCE [LARGE SCALE GENOMIC DNA]</scope>
</reference>
<feature type="domain" description="DprA winged helix" evidence="4">
    <location>
        <begin position="465"/>
        <end position="521"/>
    </location>
</feature>
<dbReference type="Proteomes" id="UP000042997">
    <property type="component" value="Unassembled WGS sequence"/>
</dbReference>
<dbReference type="EMBL" id="CCSD01000054">
    <property type="protein sequence ID" value="CDZ88677.1"/>
    <property type="molecule type" value="Genomic_DNA"/>
</dbReference>
<feature type="region of interest" description="Disordered" evidence="2">
    <location>
        <begin position="1"/>
        <end position="154"/>
    </location>
</feature>
<dbReference type="InterPro" id="IPR041614">
    <property type="entry name" value="DprA_WH"/>
</dbReference>
<evidence type="ECO:0000259" key="4">
    <source>
        <dbReference type="Pfam" id="PF17782"/>
    </source>
</evidence>
<feature type="compositionally biased region" description="Low complexity" evidence="2">
    <location>
        <begin position="89"/>
        <end position="100"/>
    </location>
</feature>
<feature type="domain" description="Smf/DprA SLOG" evidence="3">
    <location>
        <begin position="230"/>
        <end position="450"/>
    </location>
</feature>
<dbReference type="AlphaFoldDB" id="A0A098BKD4"/>
<dbReference type="GO" id="GO:0009294">
    <property type="term" value="P:DNA-mediated transformation"/>
    <property type="evidence" value="ECO:0007669"/>
    <property type="project" value="InterPro"/>
</dbReference>
<protein>
    <submittedName>
        <fullName evidence="5">Uncharacterized protein</fullName>
    </submittedName>
</protein>
<dbReference type="SUPFAM" id="SSF102405">
    <property type="entry name" value="MCP/YpsA-like"/>
    <property type="match status" value="1"/>
</dbReference>
<comment type="similarity">
    <text evidence="1">Belongs to the DprA/Smf family.</text>
</comment>
<dbReference type="InterPro" id="IPR057666">
    <property type="entry name" value="DrpA_SLOG"/>
</dbReference>
<evidence type="ECO:0000313" key="6">
    <source>
        <dbReference type="Proteomes" id="UP000042997"/>
    </source>
</evidence>
<evidence type="ECO:0000313" key="5">
    <source>
        <dbReference type="EMBL" id="CDZ88677.1"/>
    </source>
</evidence>
<feature type="compositionally biased region" description="Basic and acidic residues" evidence="2">
    <location>
        <begin position="42"/>
        <end position="57"/>
    </location>
</feature>
<feature type="compositionally biased region" description="Basic and acidic residues" evidence="2">
    <location>
        <begin position="71"/>
        <end position="82"/>
    </location>
</feature>
<dbReference type="Pfam" id="PF17782">
    <property type="entry name" value="WHD_DprA"/>
    <property type="match status" value="1"/>
</dbReference>
<gene>
    <name evidence="5" type="ORF">RHRU231_430055</name>
</gene>
<evidence type="ECO:0000259" key="3">
    <source>
        <dbReference type="Pfam" id="PF02481"/>
    </source>
</evidence>
<sequence>MPVCAASRRRLRVPARRAPPLPGKVVGPAARPGGPAGSDGDGSDRRAHGGGGGEHRGCSRPGGPGPGRRGSPLERARMEHQRRGPGSRAAAEVPPAARGAGARGVGAAEGGDHRARRGSCVASRVDAGRSRGARRPGRSAGGDGSGFPGSGDGVSATDPRRLAWAYLSVVAQGASRMLNAAIAEAGPEVVAAAVRDGSIGGPLRRRTAARAHLDSAARDLELVERLGGRLVTPDDDEWPAWQLLAFDGLDGADADAAPPALWVLGRRRIDELVERSVAVVGTRAASGYGENVTAEIAGDLATDGWAVLSGAAFGIDAAAHRAALGVGGATMAVLACGVDRAYPAAHTGLLRQIAEQGAVVSEYPPGTLPARFRFLARNRLVAALGGGVLVVEAGWRSGARNTAAWGRRLGRPVLAVPGPVTSAASQGCHRMIREQEARLVGTAREVVEEVGPMGVADDGDGRWARALDGLSGDMAAVYEALPAVGAVSVQQLSVASGLLPERVRAALPLLELEGHVQREAAGWARGGG</sequence>
<accession>A0A098BKD4</accession>